<evidence type="ECO:0000256" key="5">
    <source>
        <dbReference type="ARBA" id="ARBA00022989"/>
    </source>
</evidence>
<accession>A0A0D2JIP1</accession>
<evidence type="ECO:0008006" key="10">
    <source>
        <dbReference type="Google" id="ProtNLM"/>
    </source>
</evidence>
<sequence length="292" mass="31291">MKLCPPEIFKNVKGFTLPMCTIFVSGMALISPSIVASGYTRRLNRIDASFADERLAVRTLFTTVPQTIGWYSLAYNCAATTGAMVSGILVARIKHTRWQFFVVAILMAIVLVSIGAFFVGASQVLATLIIQFGAEDHYIGVATGLSGSFRTVGGCIAIAIYSSIFRQHTNTNLASDVSVAALEAGLPASSVPALLQAILSGNQQAIEKVRGITPNIPKTTEDAVQSLYAGRYSTVFLVSTSFGVVSVVSAFFVKSVDDCLTRHVVRELEQPPLLSSKGFLQEASKAVDHKFV</sequence>
<feature type="transmembrane region" description="Helical" evidence="7">
    <location>
        <begin position="235"/>
        <end position="253"/>
    </location>
</feature>
<gene>
    <name evidence="8" type="ORF">Z518_00384</name>
</gene>
<dbReference type="EMBL" id="KN847475">
    <property type="protein sequence ID" value="KIX09305.1"/>
    <property type="molecule type" value="Genomic_DNA"/>
</dbReference>
<organism evidence="8 9">
    <name type="scientific">Rhinocladiella mackenziei CBS 650.93</name>
    <dbReference type="NCBI Taxonomy" id="1442369"/>
    <lineage>
        <taxon>Eukaryota</taxon>
        <taxon>Fungi</taxon>
        <taxon>Dikarya</taxon>
        <taxon>Ascomycota</taxon>
        <taxon>Pezizomycotina</taxon>
        <taxon>Eurotiomycetes</taxon>
        <taxon>Chaetothyriomycetidae</taxon>
        <taxon>Chaetothyriales</taxon>
        <taxon>Herpotrichiellaceae</taxon>
        <taxon>Rhinocladiella</taxon>
    </lineage>
</organism>
<feature type="transmembrane region" description="Helical" evidence="7">
    <location>
        <begin position="138"/>
        <end position="161"/>
    </location>
</feature>
<keyword evidence="5 7" id="KW-1133">Transmembrane helix</keyword>
<evidence type="ECO:0000256" key="4">
    <source>
        <dbReference type="ARBA" id="ARBA00022692"/>
    </source>
</evidence>
<protein>
    <recommendedName>
        <fullName evidence="10">Major facilitator superfamily (MFS) profile domain-containing protein</fullName>
    </recommendedName>
</protein>
<evidence type="ECO:0000256" key="2">
    <source>
        <dbReference type="ARBA" id="ARBA00007520"/>
    </source>
</evidence>
<dbReference type="OrthoDB" id="2587356at2759"/>
<reference evidence="8 9" key="1">
    <citation type="submission" date="2015-01" db="EMBL/GenBank/DDBJ databases">
        <title>The Genome Sequence of Rhinocladiella mackenzie CBS 650.93.</title>
        <authorList>
            <consortium name="The Broad Institute Genomics Platform"/>
            <person name="Cuomo C."/>
            <person name="de Hoog S."/>
            <person name="Gorbushina A."/>
            <person name="Stielow B."/>
            <person name="Teixiera M."/>
            <person name="Abouelleil A."/>
            <person name="Chapman S.B."/>
            <person name="Priest M."/>
            <person name="Young S.K."/>
            <person name="Wortman J."/>
            <person name="Nusbaum C."/>
            <person name="Birren B."/>
        </authorList>
    </citation>
    <scope>NUCLEOTIDE SEQUENCE [LARGE SCALE GENOMIC DNA]</scope>
    <source>
        <strain evidence="8 9">CBS 650.93</strain>
    </source>
</reference>
<dbReference type="HOGENOM" id="CLU_912715_0_0_1"/>
<dbReference type="Pfam" id="PF06609">
    <property type="entry name" value="TRI12"/>
    <property type="match status" value="1"/>
</dbReference>
<feature type="transmembrane region" description="Helical" evidence="7">
    <location>
        <begin position="12"/>
        <end position="35"/>
    </location>
</feature>
<dbReference type="PANTHER" id="PTHR23501">
    <property type="entry name" value="MAJOR FACILITATOR SUPERFAMILY"/>
    <property type="match status" value="1"/>
</dbReference>
<keyword evidence="6 7" id="KW-0472">Membrane</keyword>
<dbReference type="Proteomes" id="UP000053617">
    <property type="component" value="Unassembled WGS sequence"/>
</dbReference>
<comment type="subcellular location">
    <subcellularLocation>
        <location evidence="1">Membrane</location>
        <topology evidence="1">Multi-pass membrane protein</topology>
    </subcellularLocation>
</comment>
<dbReference type="RefSeq" id="XP_013276441.1">
    <property type="nucleotide sequence ID" value="XM_013420987.1"/>
</dbReference>
<dbReference type="GeneID" id="25288455"/>
<dbReference type="SUPFAM" id="SSF103473">
    <property type="entry name" value="MFS general substrate transporter"/>
    <property type="match status" value="1"/>
</dbReference>
<dbReference type="InterPro" id="IPR036259">
    <property type="entry name" value="MFS_trans_sf"/>
</dbReference>
<name>A0A0D2JIP1_9EURO</name>
<evidence type="ECO:0000313" key="9">
    <source>
        <dbReference type="Proteomes" id="UP000053617"/>
    </source>
</evidence>
<feature type="transmembrane region" description="Helical" evidence="7">
    <location>
        <begin position="68"/>
        <end position="91"/>
    </location>
</feature>
<keyword evidence="4 7" id="KW-0812">Transmembrane</keyword>
<proteinExistence type="inferred from homology"/>
<evidence type="ECO:0000256" key="7">
    <source>
        <dbReference type="SAM" id="Phobius"/>
    </source>
</evidence>
<dbReference type="AlphaFoldDB" id="A0A0D2JIP1"/>
<dbReference type="PANTHER" id="PTHR23501:SF102">
    <property type="entry name" value="DRUG TRANSPORTER, PUTATIVE (AFU_ORTHOLOGUE AFUA_3G08530)-RELATED"/>
    <property type="match status" value="1"/>
</dbReference>
<dbReference type="VEuPathDB" id="FungiDB:Z518_00384"/>
<keyword evidence="9" id="KW-1185">Reference proteome</keyword>
<evidence type="ECO:0000256" key="6">
    <source>
        <dbReference type="ARBA" id="ARBA00023136"/>
    </source>
</evidence>
<dbReference type="GO" id="GO:0005886">
    <property type="term" value="C:plasma membrane"/>
    <property type="evidence" value="ECO:0007669"/>
    <property type="project" value="TreeGrafter"/>
</dbReference>
<dbReference type="InterPro" id="IPR010573">
    <property type="entry name" value="MFS_Str1/Tri12-like"/>
</dbReference>
<evidence type="ECO:0000256" key="3">
    <source>
        <dbReference type="ARBA" id="ARBA00022448"/>
    </source>
</evidence>
<dbReference type="GO" id="GO:0022857">
    <property type="term" value="F:transmembrane transporter activity"/>
    <property type="evidence" value="ECO:0007669"/>
    <property type="project" value="InterPro"/>
</dbReference>
<feature type="transmembrane region" description="Helical" evidence="7">
    <location>
        <begin position="98"/>
        <end position="118"/>
    </location>
</feature>
<keyword evidence="3" id="KW-0813">Transport</keyword>
<evidence type="ECO:0000313" key="8">
    <source>
        <dbReference type="EMBL" id="KIX09305.1"/>
    </source>
</evidence>
<evidence type="ECO:0000256" key="1">
    <source>
        <dbReference type="ARBA" id="ARBA00004141"/>
    </source>
</evidence>
<comment type="similarity">
    <text evidence="2">Belongs to the major facilitator superfamily. TCR/Tet family.</text>
</comment>